<evidence type="ECO:0000256" key="1">
    <source>
        <dbReference type="ARBA" id="ARBA00000677"/>
    </source>
</evidence>
<feature type="compositionally biased region" description="Low complexity" evidence="8">
    <location>
        <begin position="36"/>
        <end position="45"/>
    </location>
</feature>
<dbReference type="KEGG" id="tim:GMBLW1_15590"/>
<dbReference type="RefSeq" id="WP_162657580.1">
    <property type="nucleotide sequence ID" value="NZ_LR593887.1"/>
</dbReference>
<dbReference type="GO" id="GO:0016020">
    <property type="term" value="C:membrane"/>
    <property type="evidence" value="ECO:0007669"/>
    <property type="project" value="InterPro"/>
</dbReference>
<dbReference type="GO" id="GO:0004252">
    <property type="term" value="F:serine-type endopeptidase activity"/>
    <property type="evidence" value="ECO:0007669"/>
    <property type="project" value="InterPro"/>
</dbReference>
<dbReference type="InParanoid" id="A0A6C2YM61"/>
<keyword evidence="11" id="KW-1185">Reference proteome</keyword>
<feature type="region of interest" description="Disordered" evidence="8">
    <location>
        <begin position="1"/>
        <end position="68"/>
    </location>
</feature>
<dbReference type="Proteomes" id="UP000464378">
    <property type="component" value="Chromosome"/>
</dbReference>
<keyword evidence="5" id="KW-0378">Hydrolase</keyword>
<dbReference type="InterPro" id="IPR036286">
    <property type="entry name" value="LexA/Signal_pep-like_sf"/>
</dbReference>
<dbReference type="PROSITE" id="PS00761">
    <property type="entry name" value="SPASE_I_3"/>
    <property type="match status" value="1"/>
</dbReference>
<dbReference type="EMBL" id="LR593887">
    <property type="protein sequence ID" value="VTS01289.1"/>
    <property type="molecule type" value="Genomic_DNA"/>
</dbReference>
<dbReference type="InterPro" id="IPR019757">
    <property type="entry name" value="Pept_S26A_signal_pept_1_Lys-AS"/>
</dbReference>
<dbReference type="GO" id="GO:0006465">
    <property type="term" value="P:signal peptide processing"/>
    <property type="evidence" value="ECO:0007669"/>
    <property type="project" value="InterPro"/>
</dbReference>
<evidence type="ECO:0000259" key="9">
    <source>
        <dbReference type="Pfam" id="PF10502"/>
    </source>
</evidence>
<accession>A0A6C2YM61</accession>
<dbReference type="Gene3D" id="2.10.109.10">
    <property type="entry name" value="Umud Fragment, subunit A"/>
    <property type="match status" value="2"/>
</dbReference>
<evidence type="ECO:0000256" key="3">
    <source>
        <dbReference type="ARBA" id="ARBA00013208"/>
    </source>
</evidence>
<dbReference type="CDD" id="cd06530">
    <property type="entry name" value="S26_SPase_I"/>
    <property type="match status" value="2"/>
</dbReference>
<evidence type="ECO:0000256" key="7">
    <source>
        <dbReference type="PIRSR" id="PIRSR600223-1"/>
    </source>
</evidence>
<evidence type="ECO:0000256" key="6">
    <source>
        <dbReference type="ARBA" id="ARBA00029906"/>
    </source>
</evidence>
<feature type="active site" evidence="7">
    <location>
        <position position="222"/>
    </location>
</feature>
<feature type="domain" description="Peptidase S26" evidence="9">
    <location>
        <begin position="488"/>
        <end position="523"/>
    </location>
</feature>
<gene>
    <name evidence="10" type="ORF">GMBLW1_15590</name>
</gene>
<dbReference type="AlphaFoldDB" id="A0A6C2YM61"/>
<sequence>MALQPDPPTPPESTPAAPSDANSALPISEVYLHGLPQSPSLDSPVPVSPPISDPPSAPVTPIQSDNLSGVEASAAITPAPSPTSDSEEPLSTGSQLRRLIESILVCFLMLLFLRTILVEPSGVPTGSMAPTLLGNHFEWDCPDCHMRHAVGVTTLSTDAEDLQALFADHQCPHCGASLQDVTAASVKGDRVLVNKSVYQFRDPKRWEAAVFRPRDDARSFVKRVIGLPGESVQLIDGDAWINGAIARKSLKQLRETAILLHDSRQAPADGWEPWWVVEADHADATPHAALDRKWGLLLDARGKATQEVSATWRNWNPQFQFEQPLRDQLVYNWLSVSPRSSVGKSSVHDFLVTLDVTVIGGSGAFEVALFDGVDWVRVSVPLGTLEGELRVDRNESVPLHREPMAGWQPNERHSLTLAFADRRVMLELDEREAILPIDLPPARERPPVSRPLQLRVERGAVMIPNLRLERDLHLLARGTHAGTTALELDSESYFMLGDNAANSDDSRFWKNPGVPRTNFLGKPFLLHQPSRGAKPGLTTAGQFESTFDWSRVRWLR</sequence>
<dbReference type="InterPro" id="IPR000223">
    <property type="entry name" value="Pept_S26A_signal_pept_1"/>
</dbReference>
<evidence type="ECO:0000256" key="5">
    <source>
        <dbReference type="ARBA" id="ARBA00022801"/>
    </source>
</evidence>
<organism evidence="10">
    <name type="scientific">Tuwongella immobilis</name>
    <dbReference type="NCBI Taxonomy" id="692036"/>
    <lineage>
        <taxon>Bacteria</taxon>
        <taxon>Pseudomonadati</taxon>
        <taxon>Planctomycetota</taxon>
        <taxon>Planctomycetia</taxon>
        <taxon>Gemmatales</taxon>
        <taxon>Gemmataceae</taxon>
        <taxon>Tuwongella</taxon>
    </lineage>
</organism>
<reference evidence="10" key="1">
    <citation type="submission" date="2019-04" db="EMBL/GenBank/DDBJ databases">
        <authorList>
            <consortium name="Science for Life Laboratories"/>
        </authorList>
    </citation>
    <scope>NUCLEOTIDE SEQUENCE</scope>
    <source>
        <strain evidence="10">MBLW1</strain>
    </source>
</reference>
<dbReference type="GO" id="GO:0009003">
    <property type="term" value="F:signal peptidase activity"/>
    <property type="evidence" value="ECO:0007669"/>
    <property type="project" value="UniProtKB-EC"/>
</dbReference>
<proteinExistence type="inferred from homology"/>
<evidence type="ECO:0000256" key="8">
    <source>
        <dbReference type="SAM" id="MobiDB-lite"/>
    </source>
</evidence>
<evidence type="ECO:0000313" key="11">
    <source>
        <dbReference type="Proteomes" id="UP000464378"/>
    </source>
</evidence>
<evidence type="ECO:0000256" key="2">
    <source>
        <dbReference type="ARBA" id="ARBA00009370"/>
    </source>
</evidence>
<dbReference type="PRINTS" id="PR00727">
    <property type="entry name" value="LEADERPTASE"/>
</dbReference>
<comment type="catalytic activity">
    <reaction evidence="1">
        <text>Cleavage of hydrophobic, N-terminal signal or leader sequences from secreted and periplasmic proteins.</text>
        <dbReference type="EC" id="3.4.21.89"/>
    </reaction>
</comment>
<feature type="active site" evidence="7">
    <location>
        <position position="127"/>
    </location>
</feature>
<dbReference type="InterPro" id="IPR019533">
    <property type="entry name" value="Peptidase_S26"/>
</dbReference>
<dbReference type="EC" id="3.4.21.89" evidence="3"/>
<dbReference type="EMBL" id="LR586016">
    <property type="protein sequence ID" value="VIP02401.1"/>
    <property type="molecule type" value="Genomic_DNA"/>
</dbReference>
<dbReference type="PANTHER" id="PTHR43390:SF1">
    <property type="entry name" value="CHLOROPLAST PROCESSING PEPTIDASE"/>
    <property type="match status" value="1"/>
</dbReference>
<name>A0A6C2YM61_9BACT</name>
<dbReference type="SUPFAM" id="SSF51306">
    <property type="entry name" value="LexA/Signal peptidase"/>
    <property type="match status" value="2"/>
</dbReference>
<protein>
    <recommendedName>
        <fullName evidence="4">Signal peptidase I</fullName>
        <ecNumber evidence="3">3.4.21.89</ecNumber>
    </recommendedName>
    <alternativeName>
        <fullName evidence="6">Leader peptidase I</fullName>
    </alternativeName>
</protein>
<feature type="domain" description="Peptidase S26" evidence="9">
    <location>
        <begin position="185"/>
        <end position="250"/>
    </location>
</feature>
<evidence type="ECO:0000256" key="4">
    <source>
        <dbReference type="ARBA" id="ARBA00019232"/>
    </source>
</evidence>
<feature type="compositionally biased region" description="Pro residues" evidence="8">
    <location>
        <begin position="46"/>
        <end position="58"/>
    </location>
</feature>
<dbReference type="InterPro" id="IPR019758">
    <property type="entry name" value="Pept_S26A_signal_pept_1_CS"/>
</dbReference>
<dbReference type="PROSITE" id="PS00760">
    <property type="entry name" value="SPASE_I_2"/>
    <property type="match status" value="1"/>
</dbReference>
<evidence type="ECO:0000313" key="10">
    <source>
        <dbReference type="EMBL" id="VIP02401.1"/>
    </source>
</evidence>
<dbReference type="PANTHER" id="PTHR43390">
    <property type="entry name" value="SIGNAL PEPTIDASE I"/>
    <property type="match status" value="1"/>
</dbReference>
<feature type="compositionally biased region" description="Pro residues" evidence="8">
    <location>
        <begin position="1"/>
        <end position="13"/>
    </location>
</feature>
<dbReference type="Pfam" id="PF10502">
    <property type="entry name" value="Peptidase_S26"/>
    <property type="match status" value="2"/>
</dbReference>
<comment type="similarity">
    <text evidence="2">Belongs to the peptidase S26 family.</text>
</comment>